<protein>
    <submittedName>
        <fullName evidence="2">Uncharacterized protein</fullName>
    </submittedName>
</protein>
<evidence type="ECO:0000313" key="2">
    <source>
        <dbReference type="EMBL" id="MBD8036082.1"/>
    </source>
</evidence>
<reference evidence="2 3" key="1">
    <citation type="submission" date="2020-08" db="EMBL/GenBank/DDBJ databases">
        <title>A Genomic Blueprint of the Chicken Gut Microbiome.</title>
        <authorList>
            <person name="Gilroy R."/>
            <person name="Ravi A."/>
            <person name="Getino M."/>
            <person name="Pursley I."/>
            <person name="Horton D.L."/>
            <person name="Alikhan N.-F."/>
            <person name="Baker D."/>
            <person name="Gharbi K."/>
            <person name="Hall N."/>
            <person name="Watson M."/>
            <person name="Adriaenssens E.M."/>
            <person name="Foster-Nyarko E."/>
            <person name="Jarju S."/>
            <person name="Secka A."/>
            <person name="Antonio M."/>
            <person name="Oren A."/>
            <person name="Chaudhuri R."/>
            <person name="La Ragione R.M."/>
            <person name="Hildebrand F."/>
            <person name="Pallen M.J."/>
        </authorList>
    </citation>
    <scope>NUCLEOTIDE SEQUENCE [LARGE SCALE GENOMIC DNA]</scope>
    <source>
        <strain evidence="2 3">A46</strain>
    </source>
</reference>
<name>A0ABR8XVU9_9BACL</name>
<organism evidence="2 3">
    <name type="scientific">Solibacillus faecavium</name>
    <dbReference type="NCBI Taxonomy" id="2762221"/>
    <lineage>
        <taxon>Bacteria</taxon>
        <taxon>Bacillati</taxon>
        <taxon>Bacillota</taxon>
        <taxon>Bacilli</taxon>
        <taxon>Bacillales</taxon>
        <taxon>Caryophanaceae</taxon>
        <taxon>Solibacillus</taxon>
    </lineage>
</organism>
<sequence length="104" mass="12124">MCSVYGFRVYEDEDSRGNIKSESAIIKLLLWILKILLFKNVKLVTKYRKLMKGAILMDLLFIILILVILLGIYDLIRHVNANLVKQTNELKTIREELSKNKISE</sequence>
<keyword evidence="1" id="KW-0812">Transmembrane</keyword>
<keyword evidence="1" id="KW-0472">Membrane</keyword>
<evidence type="ECO:0000313" key="3">
    <source>
        <dbReference type="Proteomes" id="UP000619101"/>
    </source>
</evidence>
<keyword evidence="1" id="KW-1133">Transmembrane helix</keyword>
<accession>A0ABR8XVU9</accession>
<keyword evidence="3" id="KW-1185">Reference proteome</keyword>
<dbReference type="EMBL" id="JACSPZ010000002">
    <property type="protein sequence ID" value="MBD8036082.1"/>
    <property type="molecule type" value="Genomic_DNA"/>
</dbReference>
<gene>
    <name evidence="2" type="ORF">H9635_04960</name>
</gene>
<comment type="caution">
    <text evidence="2">The sequence shown here is derived from an EMBL/GenBank/DDBJ whole genome shotgun (WGS) entry which is preliminary data.</text>
</comment>
<feature type="transmembrane region" description="Helical" evidence="1">
    <location>
        <begin position="53"/>
        <end position="73"/>
    </location>
</feature>
<proteinExistence type="predicted"/>
<evidence type="ECO:0000256" key="1">
    <source>
        <dbReference type="SAM" id="Phobius"/>
    </source>
</evidence>
<dbReference type="Proteomes" id="UP000619101">
    <property type="component" value="Unassembled WGS sequence"/>
</dbReference>